<dbReference type="Proteomes" id="UP000030763">
    <property type="component" value="Unassembled WGS sequence"/>
</dbReference>
<reference evidence="1" key="2">
    <citation type="submission" date="2013-10" db="EMBL/GenBank/DDBJ databases">
        <authorList>
            <person name="Aslett M."/>
        </authorList>
    </citation>
    <scope>NUCLEOTIDE SEQUENCE [LARGE SCALE GENOMIC DNA]</scope>
    <source>
        <strain evidence="1">Weybridge</strain>
    </source>
</reference>
<dbReference type="GeneID" id="25339735"/>
<evidence type="ECO:0000313" key="2">
    <source>
        <dbReference type="Proteomes" id="UP000030763"/>
    </source>
</evidence>
<dbReference type="VEuPathDB" id="ToxoDB:EMWEY_00057490"/>
<gene>
    <name evidence="1" type="ORF">EMWEY_00057490</name>
</gene>
<reference evidence="1" key="1">
    <citation type="submission" date="2013-10" db="EMBL/GenBank/DDBJ databases">
        <title>Genomic analysis of the causative agents of coccidiosis in chickens.</title>
        <authorList>
            <person name="Reid A.J."/>
            <person name="Blake D."/>
            <person name="Billington K."/>
            <person name="Browne H."/>
            <person name="Dunn M."/>
            <person name="Hung S."/>
            <person name="Kawahara F."/>
            <person name="Miranda-Saavedra D."/>
            <person name="Mourier T."/>
            <person name="Nagra H."/>
            <person name="Otto T.D."/>
            <person name="Rawlings N."/>
            <person name="Sanchez A."/>
            <person name="Sanders M."/>
            <person name="Subramaniam C."/>
            <person name="Tay Y."/>
            <person name="Dear P."/>
            <person name="Doerig C."/>
            <person name="Gruber A."/>
            <person name="Parkinson J."/>
            <person name="Shirley M."/>
            <person name="Wan K.L."/>
            <person name="Berriman M."/>
            <person name="Tomley F."/>
            <person name="Pain A."/>
        </authorList>
    </citation>
    <scope>NUCLEOTIDE SEQUENCE [LARGE SCALE GENOMIC DNA]</scope>
    <source>
        <strain evidence="1">Weybridge</strain>
    </source>
</reference>
<protein>
    <submittedName>
        <fullName evidence="1">Uncharacterized protein</fullName>
    </submittedName>
</protein>
<feature type="non-terminal residue" evidence="1">
    <location>
        <position position="1"/>
    </location>
</feature>
<keyword evidence="2" id="KW-1185">Reference proteome</keyword>
<dbReference type="RefSeq" id="XP_013333342.1">
    <property type="nucleotide sequence ID" value="XM_013477888.1"/>
</dbReference>
<dbReference type="EMBL" id="HG719065">
    <property type="protein sequence ID" value="CDJ56691.1"/>
    <property type="molecule type" value="Genomic_DNA"/>
</dbReference>
<accession>U6LY79</accession>
<sequence>RLWALHTKLA</sequence>
<evidence type="ECO:0000313" key="1">
    <source>
        <dbReference type="EMBL" id="CDJ56691.1"/>
    </source>
</evidence>
<organism evidence="1 2">
    <name type="scientific">Eimeria maxima</name>
    <name type="common">Coccidian parasite</name>
    <dbReference type="NCBI Taxonomy" id="5804"/>
    <lineage>
        <taxon>Eukaryota</taxon>
        <taxon>Sar</taxon>
        <taxon>Alveolata</taxon>
        <taxon>Apicomplexa</taxon>
        <taxon>Conoidasida</taxon>
        <taxon>Coccidia</taxon>
        <taxon>Eucoccidiorida</taxon>
        <taxon>Eimeriorina</taxon>
        <taxon>Eimeriidae</taxon>
        <taxon>Eimeria</taxon>
    </lineage>
</organism>
<proteinExistence type="predicted"/>
<name>U6LY79_EIMMA</name>